<sequence>MLPVMRRAVLTCALSLLALTGASRAADYSKALWSYATGQVSTLPDAEERTGQALLKRMWRKPPNVPVEEMMFIYAPGVGTDCWAIAVMNPSGGLKSSDFVGTTRSHVIKTQQASTGQWMVQSQLDAGMFKGLYVLEGQVRVRDGRWVHMIVLVTSQMMREDVMRAAIR</sequence>
<accession>A0ABQ2FNX6</accession>
<evidence type="ECO:0000313" key="2">
    <source>
        <dbReference type="EMBL" id="GGL12611.1"/>
    </source>
</evidence>
<comment type="caution">
    <text evidence="2">The sequence shown here is derived from an EMBL/GenBank/DDBJ whole genome shotgun (WGS) entry which is preliminary data.</text>
</comment>
<feature type="chain" id="PRO_5045277780" evidence="1">
    <location>
        <begin position="26"/>
        <end position="168"/>
    </location>
</feature>
<dbReference type="EMBL" id="BMPE01000014">
    <property type="protein sequence ID" value="GGL12611.1"/>
    <property type="molecule type" value="Genomic_DNA"/>
</dbReference>
<feature type="signal peptide" evidence="1">
    <location>
        <begin position="1"/>
        <end position="25"/>
    </location>
</feature>
<reference evidence="3" key="1">
    <citation type="journal article" date="2019" name="Int. J. Syst. Evol. Microbiol.">
        <title>The Global Catalogue of Microorganisms (GCM) 10K type strain sequencing project: providing services to taxonomists for standard genome sequencing and annotation.</title>
        <authorList>
            <consortium name="The Broad Institute Genomics Platform"/>
            <consortium name="The Broad Institute Genome Sequencing Center for Infectious Disease"/>
            <person name="Wu L."/>
            <person name="Ma J."/>
        </authorList>
    </citation>
    <scope>NUCLEOTIDE SEQUENCE [LARGE SCALE GENOMIC DNA]</scope>
    <source>
        <strain evidence="3">JCM 19173</strain>
    </source>
</reference>
<keyword evidence="3" id="KW-1185">Reference proteome</keyword>
<keyword evidence="1" id="KW-0732">Signal</keyword>
<proteinExistence type="predicted"/>
<dbReference type="Proteomes" id="UP000604341">
    <property type="component" value="Unassembled WGS sequence"/>
</dbReference>
<protein>
    <submittedName>
        <fullName evidence="2">Uncharacterized protein</fullName>
    </submittedName>
</protein>
<evidence type="ECO:0000256" key="1">
    <source>
        <dbReference type="SAM" id="SignalP"/>
    </source>
</evidence>
<organism evidence="2 3">
    <name type="scientific">Deinococcus radiotolerans</name>
    <dbReference type="NCBI Taxonomy" id="1309407"/>
    <lineage>
        <taxon>Bacteria</taxon>
        <taxon>Thermotogati</taxon>
        <taxon>Deinococcota</taxon>
        <taxon>Deinococci</taxon>
        <taxon>Deinococcales</taxon>
        <taxon>Deinococcaceae</taxon>
        <taxon>Deinococcus</taxon>
    </lineage>
</organism>
<evidence type="ECO:0000313" key="3">
    <source>
        <dbReference type="Proteomes" id="UP000604341"/>
    </source>
</evidence>
<gene>
    <name evidence="2" type="ORF">GCM10010844_34180</name>
</gene>
<name>A0ABQ2FNX6_9DEIO</name>